<dbReference type="PANTHER" id="PTHR47959">
    <property type="entry name" value="ATP-DEPENDENT RNA HELICASE RHLE-RELATED"/>
    <property type="match status" value="1"/>
</dbReference>
<keyword evidence="4 7" id="KW-0067">ATP-binding</keyword>
<dbReference type="EC" id="3.6.4.13" evidence="11"/>
<gene>
    <name evidence="11" type="primary">dbpA</name>
    <name evidence="11" type="ORF">ACFOEK_08810</name>
</gene>
<dbReference type="SUPFAM" id="SSF52540">
    <property type="entry name" value="P-loop containing nucleoside triphosphate hydrolases"/>
    <property type="match status" value="1"/>
</dbReference>
<dbReference type="PANTHER" id="PTHR47959:SF1">
    <property type="entry name" value="ATP-DEPENDENT RNA HELICASE DBPA"/>
    <property type="match status" value="1"/>
</dbReference>
<name>A0ABV7HBE8_9GAMM</name>
<keyword evidence="3 7" id="KW-0347">Helicase</keyword>
<dbReference type="PROSITE" id="PS00039">
    <property type="entry name" value="DEAD_ATP_HELICASE"/>
    <property type="match status" value="1"/>
</dbReference>
<proteinExistence type="inferred from homology"/>
<dbReference type="InterPro" id="IPR050079">
    <property type="entry name" value="DEAD_box_RNA_helicase"/>
</dbReference>
<evidence type="ECO:0000256" key="3">
    <source>
        <dbReference type="ARBA" id="ARBA00022806"/>
    </source>
</evidence>
<feature type="short sequence motif" description="Q motif" evidence="6">
    <location>
        <begin position="4"/>
        <end position="32"/>
    </location>
</feature>
<dbReference type="SMART" id="SM00487">
    <property type="entry name" value="DEXDc"/>
    <property type="match status" value="1"/>
</dbReference>
<keyword evidence="12" id="KW-1185">Reference proteome</keyword>
<evidence type="ECO:0000256" key="7">
    <source>
        <dbReference type="RuleBase" id="RU000492"/>
    </source>
</evidence>
<dbReference type="Gene3D" id="3.30.70.330">
    <property type="match status" value="1"/>
</dbReference>
<feature type="domain" description="Helicase ATP-binding" evidence="8">
    <location>
        <begin position="35"/>
        <end position="206"/>
    </location>
</feature>
<dbReference type="InterPro" id="IPR000629">
    <property type="entry name" value="RNA-helicase_DEAD-box_CS"/>
</dbReference>
<dbReference type="InterPro" id="IPR011545">
    <property type="entry name" value="DEAD/DEAH_box_helicase_dom"/>
</dbReference>
<dbReference type="PROSITE" id="PS51192">
    <property type="entry name" value="HELICASE_ATP_BIND_1"/>
    <property type="match status" value="1"/>
</dbReference>
<organism evidence="11 12">
    <name type="scientific">Litoribrevibacter euphylliae</name>
    <dbReference type="NCBI Taxonomy" id="1834034"/>
    <lineage>
        <taxon>Bacteria</taxon>
        <taxon>Pseudomonadati</taxon>
        <taxon>Pseudomonadota</taxon>
        <taxon>Gammaproteobacteria</taxon>
        <taxon>Oceanospirillales</taxon>
        <taxon>Oceanospirillaceae</taxon>
        <taxon>Litoribrevibacter</taxon>
    </lineage>
</organism>
<dbReference type="NCBIfam" id="NF008744">
    <property type="entry name" value="PRK11776.1"/>
    <property type="match status" value="1"/>
</dbReference>
<dbReference type="Proteomes" id="UP001595476">
    <property type="component" value="Unassembled WGS sequence"/>
</dbReference>
<evidence type="ECO:0000313" key="12">
    <source>
        <dbReference type="Proteomes" id="UP001595476"/>
    </source>
</evidence>
<evidence type="ECO:0000259" key="10">
    <source>
        <dbReference type="PROSITE" id="PS51195"/>
    </source>
</evidence>
<evidence type="ECO:0000259" key="8">
    <source>
        <dbReference type="PROSITE" id="PS51192"/>
    </source>
</evidence>
<evidence type="ECO:0000256" key="4">
    <source>
        <dbReference type="ARBA" id="ARBA00022840"/>
    </source>
</evidence>
<dbReference type="PROSITE" id="PS51195">
    <property type="entry name" value="Q_MOTIF"/>
    <property type="match status" value="1"/>
</dbReference>
<dbReference type="Pfam" id="PF00270">
    <property type="entry name" value="DEAD"/>
    <property type="match status" value="1"/>
</dbReference>
<dbReference type="SMART" id="SM00490">
    <property type="entry name" value="HELICc"/>
    <property type="match status" value="1"/>
</dbReference>
<dbReference type="InterPro" id="IPR027417">
    <property type="entry name" value="P-loop_NTPase"/>
</dbReference>
<dbReference type="CDD" id="cd18787">
    <property type="entry name" value="SF2_C_DEAD"/>
    <property type="match status" value="1"/>
</dbReference>
<sequence length="461" mass="50896">MSNQAFSSLDLPQKLLSNLDQLGYKTMTDIQALSLPVTLEGKDLIGKAKTGSGKTASFGIPILTKLNPKFFGAQGLVLCPTRELATQVATEIRKLARYLSNIKVVTLCGGQPIGPQIGSLEHGAHIVVGTPGRIKDHLRKGTLQLEGVETFVLDEADRMLDMGFFDDINYIADFTPRKKQTLLFSATFPTDIETFSKNFQYKPVAVEVESSHSQQHIEQAFYKVEKGVEHKNKGLVRILRNFQPKQAIVFCNTKQTCNDVADYLKQCGYLALSLQGDMEQRERDLTLVRFANQSAHILVATDVAARGIDIAALDAVVNYDLPRDPEVYIHRIGRTGRAGEEGQAFSLYLGSEKMKYDLINSMQAEPIEIIAIDTLKEHGPRPEKTNMVTLGLDAGKKHKLRPGDILGALTKEIGIPGSAIGKINIFDYISYVAVSRAEARKALEGLKTGKIKGKNIRVRRI</sequence>
<dbReference type="Pfam" id="PF03880">
    <property type="entry name" value="DbpA"/>
    <property type="match status" value="1"/>
</dbReference>
<dbReference type="PROSITE" id="PS51194">
    <property type="entry name" value="HELICASE_CTER"/>
    <property type="match status" value="1"/>
</dbReference>
<feature type="domain" description="Helicase C-terminal" evidence="9">
    <location>
        <begin position="234"/>
        <end position="378"/>
    </location>
</feature>
<protein>
    <submittedName>
        <fullName evidence="11">ATP-dependent RNA helicase DbpA</fullName>
        <ecNumber evidence="11">3.6.4.13</ecNumber>
    </submittedName>
</protein>
<comment type="caution">
    <text evidence="11">The sequence shown here is derived from an EMBL/GenBank/DDBJ whole genome shotgun (WGS) entry which is preliminary data.</text>
</comment>
<evidence type="ECO:0000256" key="2">
    <source>
        <dbReference type="ARBA" id="ARBA00022801"/>
    </source>
</evidence>
<evidence type="ECO:0000256" key="5">
    <source>
        <dbReference type="ARBA" id="ARBA00038437"/>
    </source>
</evidence>
<evidence type="ECO:0000256" key="1">
    <source>
        <dbReference type="ARBA" id="ARBA00022741"/>
    </source>
</evidence>
<dbReference type="CDD" id="cd00268">
    <property type="entry name" value="DEADc"/>
    <property type="match status" value="1"/>
</dbReference>
<dbReference type="RefSeq" id="WP_386719313.1">
    <property type="nucleotide sequence ID" value="NZ_JBHRSZ010000004.1"/>
</dbReference>
<dbReference type="GO" id="GO:0016787">
    <property type="term" value="F:hydrolase activity"/>
    <property type="evidence" value="ECO:0007669"/>
    <property type="project" value="UniProtKB-KW"/>
</dbReference>
<feature type="domain" description="DEAD-box RNA helicase Q" evidence="10">
    <location>
        <begin position="4"/>
        <end position="32"/>
    </location>
</feature>
<dbReference type="InterPro" id="IPR001650">
    <property type="entry name" value="Helicase_C-like"/>
</dbReference>
<comment type="similarity">
    <text evidence="5 7">Belongs to the DEAD box helicase family.</text>
</comment>
<evidence type="ECO:0000259" key="9">
    <source>
        <dbReference type="PROSITE" id="PS51194"/>
    </source>
</evidence>
<dbReference type="Pfam" id="PF00271">
    <property type="entry name" value="Helicase_C"/>
    <property type="match status" value="1"/>
</dbReference>
<dbReference type="GO" id="GO:0003724">
    <property type="term" value="F:RNA helicase activity"/>
    <property type="evidence" value="ECO:0007669"/>
    <property type="project" value="UniProtKB-EC"/>
</dbReference>
<dbReference type="InterPro" id="IPR012677">
    <property type="entry name" value="Nucleotide-bd_a/b_plait_sf"/>
</dbReference>
<accession>A0ABV7HBE8</accession>
<dbReference type="EMBL" id="JBHRSZ010000004">
    <property type="protein sequence ID" value="MFC3151127.1"/>
    <property type="molecule type" value="Genomic_DNA"/>
</dbReference>
<evidence type="ECO:0000313" key="11">
    <source>
        <dbReference type="EMBL" id="MFC3151127.1"/>
    </source>
</evidence>
<keyword evidence="1 7" id="KW-0547">Nucleotide-binding</keyword>
<dbReference type="Gene3D" id="3.40.50.300">
    <property type="entry name" value="P-loop containing nucleotide triphosphate hydrolases"/>
    <property type="match status" value="2"/>
</dbReference>
<dbReference type="InterPro" id="IPR005580">
    <property type="entry name" value="DbpA/CsdA_RNA-bd_dom"/>
</dbReference>
<reference evidence="12" key="1">
    <citation type="journal article" date="2019" name="Int. J. Syst. Evol. Microbiol.">
        <title>The Global Catalogue of Microorganisms (GCM) 10K type strain sequencing project: providing services to taxonomists for standard genome sequencing and annotation.</title>
        <authorList>
            <consortium name="The Broad Institute Genomics Platform"/>
            <consortium name="The Broad Institute Genome Sequencing Center for Infectious Disease"/>
            <person name="Wu L."/>
            <person name="Ma J."/>
        </authorList>
    </citation>
    <scope>NUCLEOTIDE SEQUENCE [LARGE SCALE GENOMIC DNA]</scope>
    <source>
        <strain evidence="12">KCTC 52438</strain>
    </source>
</reference>
<dbReference type="InterPro" id="IPR044742">
    <property type="entry name" value="DEAD/DEAH_RhlB"/>
</dbReference>
<dbReference type="InterPro" id="IPR014001">
    <property type="entry name" value="Helicase_ATP-bd"/>
</dbReference>
<dbReference type="InterPro" id="IPR014014">
    <property type="entry name" value="RNA_helicase_DEAD_Q_motif"/>
</dbReference>
<keyword evidence="2 7" id="KW-0378">Hydrolase</keyword>
<evidence type="ECO:0000256" key="6">
    <source>
        <dbReference type="PROSITE-ProRule" id="PRU00552"/>
    </source>
</evidence>